<name>A0ABD4B7R8_HELPX</name>
<keyword evidence="3 6" id="KW-0949">S-adenosyl-L-methionine</keyword>
<dbReference type="EMBL" id="LIXH01000009">
    <property type="protein sequence ID" value="KOS34632.1"/>
    <property type="molecule type" value="Genomic_DNA"/>
</dbReference>
<dbReference type="PROSITE" id="PS00094">
    <property type="entry name" value="C5_MTASE_1"/>
    <property type="match status" value="1"/>
</dbReference>
<dbReference type="Pfam" id="PF00145">
    <property type="entry name" value="DNA_methylase"/>
    <property type="match status" value="1"/>
</dbReference>
<evidence type="ECO:0000256" key="2">
    <source>
        <dbReference type="ARBA" id="ARBA00022679"/>
    </source>
</evidence>
<evidence type="ECO:0000256" key="8">
    <source>
        <dbReference type="RuleBase" id="RU000417"/>
    </source>
</evidence>
<dbReference type="Proteomes" id="UP000037777">
    <property type="component" value="Unassembled WGS sequence"/>
</dbReference>
<dbReference type="PRINTS" id="PR00105">
    <property type="entry name" value="C5METTRFRASE"/>
</dbReference>
<dbReference type="InterPro" id="IPR001525">
    <property type="entry name" value="C5_MeTfrase"/>
</dbReference>
<protein>
    <recommendedName>
        <fullName evidence="8">Cytosine-specific methyltransferase</fullName>
        <ecNumber evidence="8">2.1.1.37</ecNumber>
    </recommendedName>
</protein>
<dbReference type="GO" id="GO:0009307">
    <property type="term" value="P:DNA restriction-modification system"/>
    <property type="evidence" value="ECO:0007669"/>
    <property type="project" value="UniProtKB-KW"/>
</dbReference>
<keyword evidence="4" id="KW-0680">Restriction system</keyword>
<dbReference type="GO" id="GO:0003886">
    <property type="term" value="F:DNA (cytosine-5-)-methyltransferase activity"/>
    <property type="evidence" value="ECO:0007669"/>
    <property type="project" value="UniProtKB-EC"/>
</dbReference>
<evidence type="ECO:0000256" key="1">
    <source>
        <dbReference type="ARBA" id="ARBA00022603"/>
    </source>
</evidence>
<comment type="similarity">
    <text evidence="6 7">Belongs to the class I-like SAM-binding methyltransferase superfamily. C5-methyltransferase family.</text>
</comment>
<evidence type="ECO:0000313" key="10">
    <source>
        <dbReference type="Proteomes" id="UP000037777"/>
    </source>
</evidence>
<dbReference type="GO" id="GO:0032259">
    <property type="term" value="P:methylation"/>
    <property type="evidence" value="ECO:0007669"/>
    <property type="project" value="UniProtKB-KW"/>
</dbReference>
<evidence type="ECO:0000256" key="7">
    <source>
        <dbReference type="RuleBase" id="RU000416"/>
    </source>
</evidence>
<dbReference type="Gene3D" id="3.90.120.10">
    <property type="entry name" value="DNA Methylase, subunit A, domain 2"/>
    <property type="match status" value="1"/>
</dbReference>
<dbReference type="PANTHER" id="PTHR10629:SF52">
    <property type="entry name" value="DNA (CYTOSINE-5)-METHYLTRANSFERASE 1"/>
    <property type="match status" value="1"/>
</dbReference>
<accession>A0ABD4B7R8</accession>
<comment type="caution">
    <text evidence="9">The sequence shown here is derived from an EMBL/GenBank/DDBJ whole genome shotgun (WGS) entry which is preliminary data.</text>
</comment>
<proteinExistence type="inferred from homology"/>
<sequence length="428" mass="48714">MLFDQTLTYISLFSGAGVGCYGLLGEGFECVATNEILEKRLNIQRINRKCKLDESYISGDIKKPETKEKILKQIGFYSKKFGNDRVDLVVATPPCQGMSVANHKKKNDEIKRNSLVVESVDLIKQIKPRFFILENVPSFYKTGCIDKNDNLLEIGSMIEQNLSGDYMLYDEVINFKNFGANSSRTRTLVIGVCKEFKDFISALEFFPDFKQEKTLKEVIGSLKPLTWGEYDSADFYHSFRTYPKHMQEWIKDLKEGQSAFENVQDAISDLAYLCSNEGAFESDYLNPVQSNYQALMRKDSPKLYNHQATNHSQAALEKLKLINKEQGKECLPKNLHGKQQFKSTWGRLNWNKISPTIDTRFDTPSNGTNSHPKLHRSITPREAARIQSFSDNYIFYGNKTSVCKQIGNAVPPLLALALGKAILKSLRK</sequence>
<dbReference type="SUPFAM" id="SSF53335">
    <property type="entry name" value="S-adenosyl-L-methionine-dependent methyltransferases"/>
    <property type="match status" value="1"/>
</dbReference>
<evidence type="ECO:0000313" key="9">
    <source>
        <dbReference type="EMBL" id="KOS34632.1"/>
    </source>
</evidence>
<dbReference type="NCBIfam" id="TIGR00675">
    <property type="entry name" value="dcm"/>
    <property type="match status" value="1"/>
</dbReference>
<gene>
    <name evidence="9" type="ORF">AM496_00975</name>
</gene>
<dbReference type="EC" id="2.1.1.37" evidence="8"/>
<dbReference type="InterPro" id="IPR018117">
    <property type="entry name" value="C5_DNA_meth_AS"/>
</dbReference>
<feature type="active site" evidence="6">
    <location>
        <position position="95"/>
    </location>
</feature>
<evidence type="ECO:0000256" key="6">
    <source>
        <dbReference type="PROSITE-ProRule" id="PRU01016"/>
    </source>
</evidence>
<organism evidence="9 10">
    <name type="scientific">Helicobacter pylori</name>
    <name type="common">Campylobacter pylori</name>
    <dbReference type="NCBI Taxonomy" id="210"/>
    <lineage>
        <taxon>Bacteria</taxon>
        <taxon>Pseudomonadati</taxon>
        <taxon>Campylobacterota</taxon>
        <taxon>Epsilonproteobacteria</taxon>
        <taxon>Campylobacterales</taxon>
        <taxon>Helicobacteraceae</taxon>
        <taxon>Helicobacter</taxon>
    </lineage>
</organism>
<keyword evidence="2 6" id="KW-0808">Transferase</keyword>
<dbReference type="PROSITE" id="PS51679">
    <property type="entry name" value="SAM_MT_C5"/>
    <property type="match status" value="1"/>
</dbReference>
<evidence type="ECO:0000256" key="3">
    <source>
        <dbReference type="ARBA" id="ARBA00022691"/>
    </source>
</evidence>
<dbReference type="PROSITE" id="PS00095">
    <property type="entry name" value="C5_MTASE_2"/>
    <property type="match status" value="1"/>
</dbReference>
<dbReference type="InterPro" id="IPR029063">
    <property type="entry name" value="SAM-dependent_MTases_sf"/>
</dbReference>
<dbReference type="Gene3D" id="3.40.50.150">
    <property type="entry name" value="Vaccinia Virus protein VP39"/>
    <property type="match status" value="1"/>
</dbReference>
<dbReference type="RefSeq" id="WP_053575655.1">
    <property type="nucleotide sequence ID" value="NZ_LIXH01000009.1"/>
</dbReference>
<comment type="catalytic activity">
    <reaction evidence="5 8">
        <text>a 2'-deoxycytidine in DNA + S-adenosyl-L-methionine = a 5-methyl-2'-deoxycytidine in DNA + S-adenosyl-L-homocysteine + H(+)</text>
        <dbReference type="Rhea" id="RHEA:13681"/>
        <dbReference type="Rhea" id="RHEA-COMP:11369"/>
        <dbReference type="Rhea" id="RHEA-COMP:11370"/>
        <dbReference type="ChEBI" id="CHEBI:15378"/>
        <dbReference type="ChEBI" id="CHEBI:57856"/>
        <dbReference type="ChEBI" id="CHEBI:59789"/>
        <dbReference type="ChEBI" id="CHEBI:85452"/>
        <dbReference type="ChEBI" id="CHEBI:85454"/>
        <dbReference type="EC" id="2.1.1.37"/>
    </reaction>
</comment>
<dbReference type="PANTHER" id="PTHR10629">
    <property type="entry name" value="CYTOSINE-SPECIFIC METHYLTRANSFERASE"/>
    <property type="match status" value="1"/>
</dbReference>
<reference evidence="9 10" key="1">
    <citation type="submission" date="2015-08" db="EMBL/GenBank/DDBJ databases">
        <title>Comparative genomics of Helicobacter pylori strains.</title>
        <authorList>
            <person name="Kumar N."/>
            <person name="Albert M.J."/>
            <person name="Al-Akbal H.M."/>
            <person name="Ahmed N."/>
        </authorList>
    </citation>
    <scope>NUCLEOTIDE SEQUENCE [LARGE SCALE GENOMIC DNA]</scope>
    <source>
        <strain evidence="9 10">59</strain>
    </source>
</reference>
<dbReference type="InterPro" id="IPR050390">
    <property type="entry name" value="C5-Methyltransferase"/>
</dbReference>
<dbReference type="AlphaFoldDB" id="A0ABD4B7R8"/>
<evidence type="ECO:0000256" key="5">
    <source>
        <dbReference type="ARBA" id="ARBA00047422"/>
    </source>
</evidence>
<keyword evidence="1 6" id="KW-0489">Methyltransferase</keyword>
<dbReference type="InterPro" id="IPR031303">
    <property type="entry name" value="C5_meth_CS"/>
</dbReference>
<evidence type="ECO:0000256" key="4">
    <source>
        <dbReference type="ARBA" id="ARBA00022747"/>
    </source>
</evidence>